<organism evidence="1 2">
    <name type="scientific">Brevibacterium aurantiacum</name>
    <dbReference type="NCBI Taxonomy" id="273384"/>
    <lineage>
        <taxon>Bacteria</taxon>
        <taxon>Bacillati</taxon>
        <taxon>Actinomycetota</taxon>
        <taxon>Actinomycetes</taxon>
        <taxon>Micrococcales</taxon>
        <taxon>Brevibacteriaceae</taxon>
        <taxon>Brevibacterium</taxon>
    </lineage>
</organism>
<name>A0A3Q9NQR8_BREAU</name>
<reference evidence="1 2" key="1">
    <citation type="submission" date="2017-12" db="EMBL/GenBank/DDBJ databases">
        <authorList>
            <person name="Levesque S."/>
        </authorList>
    </citation>
    <scope>NUCLEOTIDE SEQUENCE [LARGE SCALE GENOMIC DNA]</scope>
    <source>
        <strain evidence="1 2">SMQ-1417</strain>
    </source>
</reference>
<dbReference type="AlphaFoldDB" id="A0A3Q9NQR8"/>
<evidence type="ECO:0000313" key="2">
    <source>
        <dbReference type="Proteomes" id="UP000283000"/>
    </source>
</evidence>
<accession>A0A3Q9NQR8</accession>
<reference evidence="1 2" key="2">
    <citation type="submission" date="2019-01" db="EMBL/GenBank/DDBJ databases">
        <title>Comparative genomic analysis of Brevibacterium aurantiacum sheds light on its evolution and its adaptation to smear-ripened cheeses.</title>
        <authorList>
            <person name="Moineau S."/>
        </authorList>
    </citation>
    <scope>NUCLEOTIDE SEQUENCE [LARGE SCALE GENOMIC DNA]</scope>
    <source>
        <strain evidence="1 2">SMQ-1417</strain>
    </source>
</reference>
<evidence type="ECO:0000313" key="1">
    <source>
        <dbReference type="EMBL" id="AZT92953.1"/>
    </source>
</evidence>
<protein>
    <submittedName>
        <fullName evidence="1">Uncharacterized protein</fullName>
    </submittedName>
</protein>
<sequence>MLSQFTGPRSVGIINGGQNLIDRDPRYAASPDGLTAIGIPKEQSGDDEVAVLSLGNPRPQGKRNIGHFDTVPKICRLLRADQGPLPLPFC</sequence>
<proteinExistence type="predicted"/>
<dbReference type="EMBL" id="CP025330">
    <property type="protein sequence ID" value="AZT92953.1"/>
    <property type="molecule type" value="Genomic_DNA"/>
</dbReference>
<gene>
    <name evidence="1" type="ORF">CXR23_07205</name>
</gene>
<dbReference type="Proteomes" id="UP000283000">
    <property type="component" value="Chromosome"/>
</dbReference>